<dbReference type="InterPro" id="IPR023765">
    <property type="entry name" value="SBP_5_CS"/>
</dbReference>
<evidence type="ECO:0000256" key="7">
    <source>
        <dbReference type="SAM" id="MobiDB-lite"/>
    </source>
</evidence>
<comment type="caution">
    <text evidence="10">The sequence shown here is derived from an EMBL/GenBank/DDBJ whole genome shotgun (WGS) entry which is preliminary data.</text>
</comment>
<dbReference type="PANTHER" id="PTHR30290">
    <property type="entry name" value="PERIPLASMIC BINDING COMPONENT OF ABC TRANSPORTER"/>
    <property type="match status" value="1"/>
</dbReference>
<evidence type="ECO:0000256" key="6">
    <source>
        <dbReference type="ARBA" id="ARBA00022927"/>
    </source>
</evidence>
<feature type="chain" id="PRO_5046896265" evidence="8">
    <location>
        <begin position="23"/>
        <end position="659"/>
    </location>
</feature>
<dbReference type="PIRSF" id="PIRSF002741">
    <property type="entry name" value="MppA"/>
    <property type="match status" value="1"/>
</dbReference>
<keyword evidence="6" id="KW-0653">Protein transport</keyword>
<dbReference type="PROSITE" id="PS51257">
    <property type="entry name" value="PROKAR_LIPOPROTEIN"/>
    <property type="match status" value="1"/>
</dbReference>
<dbReference type="Gene3D" id="3.90.76.10">
    <property type="entry name" value="Dipeptide-binding Protein, Domain 1"/>
    <property type="match status" value="1"/>
</dbReference>
<evidence type="ECO:0000259" key="9">
    <source>
        <dbReference type="Pfam" id="PF00496"/>
    </source>
</evidence>
<feature type="region of interest" description="Disordered" evidence="7">
    <location>
        <begin position="640"/>
        <end position="659"/>
    </location>
</feature>
<keyword evidence="3" id="KW-0813">Transport</keyword>
<feature type="signal peptide" evidence="8">
    <location>
        <begin position="1"/>
        <end position="22"/>
    </location>
</feature>
<reference evidence="10 11" key="1">
    <citation type="journal article" date="2021" name="Int. J. Syst. Evol. Microbiol.">
        <title>Streptococcus vicugnae sp. nov., isolated from faeces of alpacas (Vicugna pacos) and cattle (Bos taurus), Streptococcus zalophi sp. nov., and Streptococcus pacificus sp. nov., isolated from respiratory tract of California sea lions (Zalophus californianus).</title>
        <authorList>
            <person name="Volokhov D.V."/>
            <person name="Zagorodnyaya T.A."/>
            <person name="Shen Z."/>
            <person name="Blom J."/>
            <person name="Furtak V.A."/>
            <person name="Eisenberg T."/>
            <person name="Fan P."/>
            <person name="Jeong K.C."/>
            <person name="Gao Y."/>
            <person name="Zhang S."/>
            <person name="Amselle M."/>
        </authorList>
    </citation>
    <scope>NUCLEOTIDE SEQUENCE [LARGE SCALE GENOMIC DNA]</scope>
    <source>
        <strain evidence="10 11">CSL7591</strain>
    </source>
</reference>
<dbReference type="Gene3D" id="3.10.105.10">
    <property type="entry name" value="Dipeptide-binding Protein, Domain 3"/>
    <property type="match status" value="1"/>
</dbReference>
<protein>
    <submittedName>
        <fullName evidence="10">Peptide ABC transporter substrate-binding protein</fullName>
    </submittedName>
</protein>
<dbReference type="Gene3D" id="3.40.190.10">
    <property type="entry name" value="Periplasmic binding protein-like II"/>
    <property type="match status" value="1"/>
</dbReference>
<evidence type="ECO:0000256" key="3">
    <source>
        <dbReference type="ARBA" id="ARBA00022448"/>
    </source>
</evidence>
<evidence type="ECO:0000313" key="11">
    <source>
        <dbReference type="Proteomes" id="UP000653045"/>
    </source>
</evidence>
<dbReference type="Proteomes" id="UP000653045">
    <property type="component" value="Unassembled WGS sequence"/>
</dbReference>
<evidence type="ECO:0000256" key="2">
    <source>
        <dbReference type="ARBA" id="ARBA00005695"/>
    </source>
</evidence>
<feature type="domain" description="Solute-binding protein family 5" evidence="9">
    <location>
        <begin position="80"/>
        <end position="524"/>
    </location>
</feature>
<organism evidence="10 11">
    <name type="scientific">Streptococcus pacificus</name>
    <dbReference type="NCBI Taxonomy" id="2740577"/>
    <lineage>
        <taxon>Bacteria</taxon>
        <taxon>Bacillati</taxon>
        <taxon>Bacillota</taxon>
        <taxon>Bacilli</taxon>
        <taxon>Lactobacillales</taxon>
        <taxon>Streptococcaceae</taxon>
        <taxon>Streptococcus</taxon>
    </lineage>
</organism>
<accession>A0ABS0ZII5</accession>
<dbReference type="InterPro" id="IPR000914">
    <property type="entry name" value="SBP_5_dom"/>
</dbReference>
<proteinExistence type="inferred from homology"/>
<keyword evidence="5" id="KW-0571">Peptide transport</keyword>
<dbReference type="CDD" id="cd08504">
    <property type="entry name" value="PBP2_OppA"/>
    <property type="match status" value="1"/>
</dbReference>
<name>A0ABS0ZII5_9STRE</name>
<dbReference type="PROSITE" id="PS01040">
    <property type="entry name" value="SBP_BACTERIAL_5"/>
    <property type="match status" value="1"/>
</dbReference>
<comment type="subcellular location">
    <subcellularLocation>
        <location evidence="1">Cell membrane</location>
        <topology evidence="1">Lipid-anchor</topology>
    </subcellularLocation>
</comment>
<evidence type="ECO:0000256" key="4">
    <source>
        <dbReference type="ARBA" id="ARBA00022729"/>
    </source>
</evidence>
<dbReference type="SUPFAM" id="SSF53850">
    <property type="entry name" value="Periplasmic binding protein-like II"/>
    <property type="match status" value="1"/>
</dbReference>
<evidence type="ECO:0000313" key="10">
    <source>
        <dbReference type="EMBL" id="MBJ8325784.1"/>
    </source>
</evidence>
<keyword evidence="4 8" id="KW-0732">Signal</keyword>
<evidence type="ECO:0000256" key="8">
    <source>
        <dbReference type="SAM" id="SignalP"/>
    </source>
</evidence>
<evidence type="ECO:0000256" key="1">
    <source>
        <dbReference type="ARBA" id="ARBA00004193"/>
    </source>
</evidence>
<dbReference type="InterPro" id="IPR030678">
    <property type="entry name" value="Peptide/Ni-bd"/>
</dbReference>
<dbReference type="InterPro" id="IPR039424">
    <property type="entry name" value="SBP_5"/>
</dbReference>
<gene>
    <name evidence="10" type="ORF">JHK62_03710</name>
</gene>
<dbReference type="EMBL" id="JAENBO010000002">
    <property type="protein sequence ID" value="MBJ8325784.1"/>
    <property type="molecule type" value="Genomic_DNA"/>
</dbReference>
<comment type="similarity">
    <text evidence="2">Belongs to the bacterial solute-binding protein 5 family.</text>
</comment>
<keyword evidence="11" id="KW-1185">Reference proteome</keyword>
<sequence>MNKKTKLLALAGITLISAATLAACGSSKESSGGGENSTYTYVYSSDPSSLDYTVVNKNTTGEVVGNLVDGLLENDPYGNYVPSLAEDWKVSEDGMTYTYTLRDDAKWYTADGEEYADIVAEDFVTGMKHAADAKSEALYLVQDSIVGLAEYVNGETDDFSTVGVKALDDKTVQYTLKKPESYWNSKMTMGITFPINAEFLASKGEDFGAPNADSILYSGPYLLSALTAKSSIEYTKNPNYWDADNVHVENIKLTYFDGSDPESLVNNFADGVYTGARIYPNSPSYKSVKEKFGDNIIYTPQDGTSYYGVFNVNRTAYEHTAKTTDAQKESTKKAIMNKDFRQAVNFAFDRTGYAAQDVGEDAADKTLRNTLTPETFVSIGEETFGAVAQKELAAYGDEWKDVDLSDGQNGLYHPEKAKAEFEKAKAALEAEGVEFPIHLDVPVYQSSEIFVQKAASMKQSIESTLGTENVILDLHQLDEDTFYSITFYAETPAQNDYDLSTAAGWGPDYQDPSTYLDILNPSNGATVHQIGIAPGENQDIAQAVGLDKYEELTQAAAAENSSLKKRYEMYAKAEAWLVDSSLLLMTTSKGASPTVTKAVPFTVGYGWSGIKSSPSSFKYMKLQSDAVDAKEYEAELEKWKEEKAKSNAKEQEDFENHVE</sequence>
<dbReference type="PANTHER" id="PTHR30290:SF10">
    <property type="entry name" value="PERIPLASMIC OLIGOPEPTIDE-BINDING PROTEIN-RELATED"/>
    <property type="match status" value="1"/>
</dbReference>
<dbReference type="Pfam" id="PF00496">
    <property type="entry name" value="SBP_bac_5"/>
    <property type="match status" value="1"/>
</dbReference>
<dbReference type="RefSeq" id="WP_199575346.1">
    <property type="nucleotide sequence ID" value="NZ_JAENBO010000002.1"/>
</dbReference>
<evidence type="ECO:0000256" key="5">
    <source>
        <dbReference type="ARBA" id="ARBA00022856"/>
    </source>
</evidence>